<proteinExistence type="predicted"/>
<dbReference type="InterPro" id="IPR036477">
    <property type="entry name" value="Formyl_transf_N_sf"/>
</dbReference>
<accession>A0AA87MPJ8</accession>
<dbReference type="AlphaFoldDB" id="A0AA87MPJ8"/>
<dbReference type="Gene3D" id="3.40.50.170">
    <property type="entry name" value="Formyl transferase, N-terminal domain"/>
    <property type="match status" value="1"/>
</dbReference>
<dbReference type="GO" id="GO:0016740">
    <property type="term" value="F:transferase activity"/>
    <property type="evidence" value="ECO:0007669"/>
    <property type="project" value="UniProtKB-KW"/>
</dbReference>
<protein>
    <submittedName>
        <fullName evidence="2">Formyl transferase domain protein</fullName>
    </submittedName>
</protein>
<keyword evidence="2" id="KW-0808">Transferase</keyword>
<feature type="domain" description="Formyl transferase N-terminal" evidence="1">
    <location>
        <begin position="95"/>
        <end position="202"/>
    </location>
</feature>
<dbReference type="RefSeq" id="WP_002763697.1">
    <property type="nucleotide sequence ID" value="NZ_AKWM02000051.1"/>
</dbReference>
<dbReference type="EMBL" id="AKWM02000051">
    <property type="protein sequence ID" value="EKR99459.1"/>
    <property type="molecule type" value="Genomic_DNA"/>
</dbReference>
<dbReference type="InterPro" id="IPR002376">
    <property type="entry name" value="Formyl_transf_N"/>
</dbReference>
<evidence type="ECO:0000259" key="1">
    <source>
        <dbReference type="Pfam" id="PF00551"/>
    </source>
</evidence>
<gene>
    <name evidence="2" type="ORF">LEP1GSC125_0098</name>
</gene>
<dbReference type="Proteomes" id="UP000001343">
    <property type="component" value="Unassembled WGS sequence"/>
</dbReference>
<evidence type="ECO:0000313" key="3">
    <source>
        <dbReference type="Proteomes" id="UP000001343"/>
    </source>
</evidence>
<organism evidence="2 3">
    <name type="scientific">Leptospira mayottensis 200901122</name>
    <dbReference type="NCBI Taxonomy" id="1193010"/>
    <lineage>
        <taxon>Bacteria</taxon>
        <taxon>Pseudomonadati</taxon>
        <taxon>Spirochaetota</taxon>
        <taxon>Spirochaetia</taxon>
        <taxon>Leptospirales</taxon>
        <taxon>Leptospiraceae</taxon>
        <taxon>Leptospira</taxon>
    </lineage>
</organism>
<dbReference type="Pfam" id="PF00551">
    <property type="entry name" value="Formyl_trans_N"/>
    <property type="match status" value="1"/>
</dbReference>
<sequence>MKITVLSSNQPRHLNLARELSSFAEIVYFVSEVNTVFPGKVSDFFKKSEVMQEYFSQVIESEKKIFGDINFLPNNVRTLAVKSGDLNILTMKQLGDALLSDLFVVFGSSYIKGWLVDFLISKNALNIHMGLSPYYRGSSCNFWALYDGNPAYVGATIHMLSKGLDNGNMLFHCIPKLKEGDTSFDFTMRSVLVAHEGLVEAIQNNSIFSMPAVKQDKALEIRYTKNVEFTDSVVSEFLSRKLNLFETDFDYPELLTPIYR</sequence>
<evidence type="ECO:0000313" key="2">
    <source>
        <dbReference type="EMBL" id="EKR99459.1"/>
    </source>
</evidence>
<name>A0AA87MPJ8_9LEPT</name>
<dbReference type="SUPFAM" id="SSF53328">
    <property type="entry name" value="Formyltransferase"/>
    <property type="match status" value="1"/>
</dbReference>
<comment type="caution">
    <text evidence="2">The sequence shown here is derived from an EMBL/GenBank/DDBJ whole genome shotgun (WGS) entry which is preliminary data.</text>
</comment>
<reference evidence="2 3" key="1">
    <citation type="journal article" date="2014" name="Int. J. Syst. Evol. Microbiol.">
        <title>Leptospira mayottensis sp. nov., a pathogenic species of the genus Leptospira isolated from humans.</title>
        <authorList>
            <person name="Bourhy P."/>
            <person name="Collet L."/>
            <person name="Brisse S."/>
            <person name="Picardeau M."/>
        </authorList>
    </citation>
    <scope>NUCLEOTIDE SEQUENCE [LARGE SCALE GENOMIC DNA]</scope>
    <source>
        <strain evidence="2 3">200901122</strain>
    </source>
</reference>